<dbReference type="EMBL" id="CAJNJA010002070">
    <property type="protein sequence ID" value="CAE7162522.1"/>
    <property type="molecule type" value="Genomic_DNA"/>
</dbReference>
<name>A0A812ISM1_9DINO</name>
<organism evidence="1 2">
    <name type="scientific">Symbiodinium necroappetens</name>
    <dbReference type="NCBI Taxonomy" id="1628268"/>
    <lineage>
        <taxon>Eukaryota</taxon>
        <taxon>Sar</taxon>
        <taxon>Alveolata</taxon>
        <taxon>Dinophyceae</taxon>
        <taxon>Suessiales</taxon>
        <taxon>Symbiodiniaceae</taxon>
        <taxon>Symbiodinium</taxon>
    </lineage>
</organism>
<dbReference type="OrthoDB" id="407539at2759"/>
<evidence type="ECO:0000313" key="2">
    <source>
        <dbReference type="Proteomes" id="UP000601435"/>
    </source>
</evidence>
<dbReference type="AlphaFoldDB" id="A0A812ISM1"/>
<accession>A0A812ISM1</accession>
<protein>
    <submittedName>
        <fullName evidence="1">Uncharacterized protein</fullName>
    </submittedName>
</protein>
<proteinExistence type="predicted"/>
<comment type="caution">
    <text evidence="1">The sequence shown here is derived from an EMBL/GenBank/DDBJ whole genome shotgun (WGS) entry which is preliminary data.</text>
</comment>
<keyword evidence="2" id="KW-1185">Reference proteome</keyword>
<gene>
    <name evidence="1" type="ORF">SNEC2469_LOCUS411</name>
</gene>
<evidence type="ECO:0000313" key="1">
    <source>
        <dbReference type="EMBL" id="CAE7162522.1"/>
    </source>
</evidence>
<reference evidence="1" key="1">
    <citation type="submission" date="2021-02" db="EMBL/GenBank/DDBJ databases">
        <authorList>
            <person name="Dougan E. K."/>
            <person name="Rhodes N."/>
            <person name="Thang M."/>
            <person name="Chan C."/>
        </authorList>
    </citation>
    <scope>NUCLEOTIDE SEQUENCE</scope>
</reference>
<dbReference type="Proteomes" id="UP000601435">
    <property type="component" value="Unassembled WGS sequence"/>
</dbReference>
<sequence>MSFAARRGLLRSFSTVASGVSKDAPRVLYEEIKQKFGYTGVVNHKQVGVRSLYDILRGVQNKKDLETALQTVNLFYNFGVKLKHREMSTRLLAASMRAPAESEALELIGLYGTWLEHPPDASIVYAVMSHFLDDGKPMVVRDIAKQLREDWRFLLEAPLYNLAIEAMLSLPHGQDGLLEALVLFQDAVQMGVKLPPKTQLQLLNKCLVAVEEEDEASGTKLESALTVAESLSRDGYVRAGGSEVSCSIAWLLWHMKDLEPGAFSSILDGRDVWDTDFLRVCSAHHQALWMTWLHRACSSFTSRSGFSGDLPAGFFRALEASEDADAKRMVKVCRSTFGRCYPDGEDDVHAAVKRGRPGHPGLLSFVCRCLCHFVSV</sequence>